<dbReference type="KEGG" id="hsr:HSBAA_23870"/>
<dbReference type="SUPFAM" id="SSF53254">
    <property type="entry name" value="Phosphoglycerate mutase-like"/>
    <property type="match status" value="1"/>
</dbReference>
<evidence type="ECO:0008006" key="3">
    <source>
        <dbReference type="Google" id="ProtNLM"/>
    </source>
</evidence>
<proteinExistence type="predicted"/>
<sequence length="66" mass="7803">MPNVLLMRHGEAARGYPDHARRLTPQGERESEKWRAGWPSVWLRVSCQCQRSIQAPTYERSKPRKR</sequence>
<evidence type="ECO:0000313" key="2">
    <source>
        <dbReference type="Proteomes" id="UP000320231"/>
    </source>
</evidence>
<dbReference type="AlphaFoldDB" id="A0A455U975"/>
<dbReference type="Proteomes" id="UP000320231">
    <property type="component" value="Chromosome"/>
</dbReference>
<dbReference type="EMBL" id="AP019514">
    <property type="protein sequence ID" value="BBI61081.1"/>
    <property type="molecule type" value="Genomic_DNA"/>
</dbReference>
<gene>
    <name evidence="1" type="ORF">HSBAA_23870</name>
</gene>
<evidence type="ECO:0000313" key="1">
    <source>
        <dbReference type="EMBL" id="BBI61081.1"/>
    </source>
</evidence>
<organism evidence="1 2">
    <name type="scientific">Vreelandella sulfidaeris</name>
    <dbReference type="NCBI Taxonomy" id="115553"/>
    <lineage>
        <taxon>Bacteria</taxon>
        <taxon>Pseudomonadati</taxon>
        <taxon>Pseudomonadota</taxon>
        <taxon>Gammaproteobacteria</taxon>
        <taxon>Oceanospirillales</taxon>
        <taxon>Halomonadaceae</taxon>
        <taxon>Vreelandella</taxon>
    </lineage>
</organism>
<dbReference type="Gene3D" id="3.40.50.1240">
    <property type="entry name" value="Phosphoglycerate mutase-like"/>
    <property type="match status" value="1"/>
</dbReference>
<accession>A0A455U975</accession>
<reference evidence="1 2" key="1">
    <citation type="journal article" date="2019" name="Microbiol. Resour. Announc.">
        <title>Complete Genome Sequence of Halomonas sulfidaeris Strain Esulfide1 Isolated from a Metal Sulfide Rock at a Depth of 2,200 Meters, Obtained Using Nanopore Sequencing.</title>
        <authorList>
            <person name="Saito M."/>
            <person name="Nishigata A."/>
            <person name="Galipon J."/>
            <person name="Arakawa K."/>
        </authorList>
    </citation>
    <scope>NUCLEOTIDE SEQUENCE [LARGE SCALE GENOMIC DNA]</scope>
    <source>
        <strain evidence="1 2">ATCC BAA-803</strain>
    </source>
</reference>
<dbReference type="InterPro" id="IPR029033">
    <property type="entry name" value="His_PPase_superfam"/>
</dbReference>
<name>A0A455U975_9GAMM</name>
<protein>
    <recommendedName>
        <fullName evidence="3">Phosphohistidine phosphatase SixA</fullName>
    </recommendedName>
</protein>